<evidence type="ECO:0000313" key="1">
    <source>
        <dbReference type="EMBL" id="GAG55632.1"/>
    </source>
</evidence>
<protein>
    <submittedName>
        <fullName evidence="1">Uncharacterized protein</fullName>
    </submittedName>
</protein>
<organism evidence="1">
    <name type="scientific">marine sediment metagenome</name>
    <dbReference type="NCBI Taxonomy" id="412755"/>
    <lineage>
        <taxon>unclassified sequences</taxon>
        <taxon>metagenomes</taxon>
        <taxon>ecological metagenomes</taxon>
    </lineage>
</organism>
<reference evidence="1" key="1">
    <citation type="journal article" date="2014" name="Front. Microbiol.">
        <title>High frequency of phylogenetically diverse reductive dehalogenase-homologous genes in deep subseafloor sedimentary metagenomes.</title>
        <authorList>
            <person name="Kawai M."/>
            <person name="Futagami T."/>
            <person name="Toyoda A."/>
            <person name="Takaki Y."/>
            <person name="Nishi S."/>
            <person name="Hori S."/>
            <person name="Arai W."/>
            <person name="Tsubouchi T."/>
            <person name="Morono Y."/>
            <person name="Uchiyama I."/>
            <person name="Ito T."/>
            <person name="Fujiyama A."/>
            <person name="Inagaki F."/>
            <person name="Takami H."/>
        </authorList>
    </citation>
    <scope>NUCLEOTIDE SEQUENCE</scope>
    <source>
        <strain evidence="1">Expedition CK06-06</strain>
    </source>
</reference>
<dbReference type="AlphaFoldDB" id="X0ZBL3"/>
<dbReference type="EMBL" id="BART01002040">
    <property type="protein sequence ID" value="GAG55632.1"/>
    <property type="molecule type" value="Genomic_DNA"/>
</dbReference>
<comment type="caution">
    <text evidence="1">The sequence shown here is derived from an EMBL/GenBank/DDBJ whole genome shotgun (WGS) entry which is preliminary data.</text>
</comment>
<gene>
    <name evidence="1" type="ORF">S01H4_06556</name>
</gene>
<proteinExistence type="predicted"/>
<name>X0ZBL3_9ZZZZ</name>
<accession>X0ZBL3</accession>
<sequence length="87" mass="10430">MIFVKKKNDKQFMVRVEEEDTSKDYSVALDDYYYQKLTGGKITKEQLLKKSFEFLLEREPKESILSKFNLKVISSYFPEYEKVIKSK</sequence>